<protein>
    <recommendedName>
        <fullName evidence="2">HTH cro/C1-type domain-containing protein</fullName>
    </recommendedName>
</protein>
<accession>A0A8I1EH59</accession>
<dbReference type="RefSeq" id="WP_198747491.1">
    <property type="nucleotide sequence ID" value="NZ_JAEHTE010000015.1"/>
</dbReference>
<evidence type="ECO:0000313" key="3">
    <source>
        <dbReference type="EMBL" id="MBI6885088.1"/>
    </source>
</evidence>
<proteinExistence type="predicted"/>
<feature type="domain" description="HTH cro/C1-type" evidence="2">
    <location>
        <begin position="52"/>
        <end position="91"/>
    </location>
</feature>
<dbReference type="InterPro" id="IPR010982">
    <property type="entry name" value="Lambda_DNA-bd_dom_sf"/>
</dbReference>
<comment type="caution">
    <text evidence="3">The sequence shown here is derived from an EMBL/GenBank/DDBJ whole genome shotgun (WGS) entry which is preliminary data.</text>
</comment>
<dbReference type="SUPFAM" id="SSF47413">
    <property type="entry name" value="lambda repressor-like DNA-binding domains"/>
    <property type="match status" value="1"/>
</dbReference>
<evidence type="ECO:0000259" key="2">
    <source>
        <dbReference type="PROSITE" id="PS50943"/>
    </source>
</evidence>
<dbReference type="EMBL" id="JAEHTE010000015">
    <property type="protein sequence ID" value="MBI6885088.1"/>
    <property type="molecule type" value="Genomic_DNA"/>
</dbReference>
<dbReference type="GO" id="GO:0003677">
    <property type="term" value="F:DNA binding"/>
    <property type="evidence" value="ECO:0007669"/>
    <property type="project" value="InterPro"/>
</dbReference>
<evidence type="ECO:0000256" key="1">
    <source>
        <dbReference type="SAM" id="MobiDB-lite"/>
    </source>
</evidence>
<sequence>MADQNSEAPTNPQRKRELSPDLQNEAAALSELIKAFNANPPESGKIPVAKAADILGISATGLHHYLKGVNPLNLHIAMRLANLYGFQVSSFSPRLAEEMLLLLSLCNMGENKSIPTSVFGSWLSLNEKLVLLPLTNLPEIPQLLSEIETERKTVHTAIKHHMLAV</sequence>
<dbReference type="Proteomes" id="UP000637061">
    <property type="component" value="Unassembled WGS sequence"/>
</dbReference>
<gene>
    <name evidence="3" type="ORF">JEU22_14330</name>
</gene>
<evidence type="ECO:0000313" key="4">
    <source>
        <dbReference type="Proteomes" id="UP000637061"/>
    </source>
</evidence>
<name>A0A8I1EH59_PSEPU</name>
<feature type="compositionally biased region" description="Polar residues" evidence="1">
    <location>
        <begin position="1"/>
        <end position="12"/>
    </location>
</feature>
<dbReference type="AlphaFoldDB" id="A0A8I1EH59"/>
<dbReference type="InterPro" id="IPR001387">
    <property type="entry name" value="Cro/C1-type_HTH"/>
</dbReference>
<organism evidence="3 4">
    <name type="scientific">Pseudomonas putida</name>
    <name type="common">Arthrobacter siderocapsulatus</name>
    <dbReference type="NCBI Taxonomy" id="303"/>
    <lineage>
        <taxon>Bacteria</taxon>
        <taxon>Pseudomonadati</taxon>
        <taxon>Pseudomonadota</taxon>
        <taxon>Gammaproteobacteria</taxon>
        <taxon>Pseudomonadales</taxon>
        <taxon>Pseudomonadaceae</taxon>
        <taxon>Pseudomonas</taxon>
    </lineage>
</organism>
<dbReference type="Gene3D" id="1.10.260.40">
    <property type="entry name" value="lambda repressor-like DNA-binding domains"/>
    <property type="match status" value="1"/>
</dbReference>
<feature type="region of interest" description="Disordered" evidence="1">
    <location>
        <begin position="1"/>
        <end position="21"/>
    </location>
</feature>
<dbReference type="PROSITE" id="PS50943">
    <property type="entry name" value="HTH_CROC1"/>
    <property type="match status" value="1"/>
</dbReference>
<reference evidence="3" key="1">
    <citation type="submission" date="2020-12" db="EMBL/GenBank/DDBJ databases">
        <title>Enhanced detection system for hospital associated transmission using whole genome sequencing surveillance.</title>
        <authorList>
            <person name="Harrison L.H."/>
            <person name="Van Tyne D."/>
            <person name="Marsh J.W."/>
            <person name="Griffith M.P."/>
            <person name="Snyder D.J."/>
            <person name="Cooper V.S."/>
            <person name="Mustapha M."/>
        </authorList>
    </citation>
    <scope>NUCLEOTIDE SEQUENCE</scope>
    <source>
        <strain evidence="3">PSB00042</strain>
    </source>
</reference>